<dbReference type="CDD" id="cd16444">
    <property type="entry name" value="LipB"/>
    <property type="match status" value="1"/>
</dbReference>
<dbReference type="Gene3D" id="3.30.930.10">
    <property type="entry name" value="Bira Bifunctional Protein, Domain 2"/>
    <property type="match status" value="1"/>
</dbReference>
<reference evidence="10 11" key="1">
    <citation type="journal article" date="2020" name="Microb. Genom.">
        <title>Genetic diversity of clinical and environmental Mucorales isolates obtained from an investigation of mucormycosis cases among solid organ transplant recipients.</title>
        <authorList>
            <person name="Nguyen M.H."/>
            <person name="Kaul D."/>
            <person name="Muto C."/>
            <person name="Cheng S.J."/>
            <person name="Richter R.A."/>
            <person name="Bruno V.M."/>
            <person name="Liu G."/>
            <person name="Beyhan S."/>
            <person name="Sundermann A.J."/>
            <person name="Mounaud S."/>
            <person name="Pasculle A.W."/>
            <person name="Nierman W.C."/>
            <person name="Driscoll E."/>
            <person name="Cumbie R."/>
            <person name="Clancy C.J."/>
            <person name="Dupont C.L."/>
        </authorList>
    </citation>
    <scope>NUCLEOTIDE SEQUENCE [LARGE SCALE GENOMIC DNA]</scope>
    <source>
        <strain evidence="10 11">GL24</strain>
    </source>
</reference>
<comment type="pathway">
    <text evidence="1">Protein modification; protein lipoylation via endogenous pathway; protein N(6)-(lipoyl)lysine from octanoyl-[acyl-carrier-protein]: step 1/2.</text>
</comment>
<organism evidence="10 11">
    <name type="scientific">Rhizopus delemar</name>
    <dbReference type="NCBI Taxonomy" id="936053"/>
    <lineage>
        <taxon>Eukaryota</taxon>
        <taxon>Fungi</taxon>
        <taxon>Fungi incertae sedis</taxon>
        <taxon>Mucoromycota</taxon>
        <taxon>Mucoromycotina</taxon>
        <taxon>Mucoromycetes</taxon>
        <taxon>Mucorales</taxon>
        <taxon>Mucorineae</taxon>
        <taxon>Rhizopodaceae</taxon>
        <taxon>Rhizopus</taxon>
    </lineage>
</organism>
<feature type="site" description="Lowers pKa of active site Cys" evidence="8">
    <location>
        <position position="66"/>
    </location>
</feature>
<dbReference type="InterPro" id="IPR045864">
    <property type="entry name" value="aa-tRNA-synth_II/BPL/LPL"/>
</dbReference>
<keyword evidence="11" id="KW-1185">Reference proteome</keyword>
<evidence type="ECO:0000256" key="1">
    <source>
        <dbReference type="ARBA" id="ARBA00004821"/>
    </source>
</evidence>
<evidence type="ECO:0000256" key="4">
    <source>
        <dbReference type="ARBA" id="ARBA00022679"/>
    </source>
</evidence>
<dbReference type="Pfam" id="PF21948">
    <property type="entry name" value="LplA-B_cat"/>
    <property type="match status" value="1"/>
</dbReference>
<dbReference type="InterPro" id="IPR020605">
    <property type="entry name" value="Octanoyltransferase_CS"/>
</dbReference>
<dbReference type="PIRSF" id="PIRSF016262">
    <property type="entry name" value="LPLase"/>
    <property type="match status" value="1"/>
</dbReference>
<feature type="domain" description="BPL/LPL catalytic" evidence="9">
    <location>
        <begin position="1"/>
        <end position="139"/>
    </location>
</feature>
<feature type="binding site" evidence="7">
    <location>
        <begin position="82"/>
        <end position="84"/>
    </location>
    <ligand>
        <name>substrate</name>
    </ligand>
</feature>
<keyword evidence="5" id="KW-0012">Acyltransferase</keyword>
<dbReference type="EMBL" id="JAANIU010000751">
    <property type="protein sequence ID" value="KAG1570359.1"/>
    <property type="molecule type" value="Genomic_DNA"/>
</dbReference>
<evidence type="ECO:0000256" key="3">
    <source>
        <dbReference type="ARBA" id="ARBA00012334"/>
    </source>
</evidence>
<feature type="binding site" evidence="7">
    <location>
        <begin position="2"/>
        <end position="9"/>
    </location>
    <ligand>
        <name>substrate</name>
    </ligand>
</feature>
<comment type="caution">
    <text evidence="10">The sequence shown here is derived from an EMBL/GenBank/DDBJ whole genome shotgun (WGS) entry which is preliminary data.</text>
</comment>
<name>A0A9P6Z4V0_9FUNG</name>
<evidence type="ECO:0000259" key="9">
    <source>
        <dbReference type="PROSITE" id="PS51733"/>
    </source>
</evidence>
<dbReference type="AlphaFoldDB" id="A0A9P6Z4V0"/>
<sequence length="158" mass="17765">MRGGQVTFHGPGQLIAYPILDIRDFELNVRCYVSRLEQTIIDCCEEYGIDANRTENTGVWIGQDDKIAALGVQLQRYVSSHGIALNCNVDLSWYDHIVPCGLADKRVTSISHQTNKNISPEQVMPQLIESFKESFSKEIIPIELDDVLTKQEQADIGL</sequence>
<evidence type="ECO:0000256" key="2">
    <source>
        <dbReference type="ARBA" id="ARBA00007907"/>
    </source>
</evidence>
<proteinExistence type="inferred from homology"/>
<evidence type="ECO:0000256" key="8">
    <source>
        <dbReference type="PIRSR" id="PIRSR016262-3"/>
    </source>
</evidence>
<dbReference type="PROSITE" id="PS51733">
    <property type="entry name" value="BPL_LPL_CATALYTIC"/>
    <property type="match status" value="1"/>
</dbReference>
<dbReference type="InterPro" id="IPR000544">
    <property type="entry name" value="Octanoyltransferase"/>
</dbReference>
<dbReference type="PANTHER" id="PTHR10993:SF7">
    <property type="entry name" value="LIPOYLTRANSFERASE 2, MITOCHONDRIAL-RELATED"/>
    <property type="match status" value="1"/>
</dbReference>
<feature type="binding site" evidence="7">
    <location>
        <begin position="69"/>
        <end position="71"/>
    </location>
    <ligand>
        <name>substrate</name>
    </ligand>
</feature>
<gene>
    <name evidence="10" type="ORF">G6F50_005553</name>
</gene>
<dbReference type="Proteomes" id="UP000740926">
    <property type="component" value="Unassembled WGS sequence"/>
</dbReference>
<protein>
    <recommendedName>
        <fullName evidence="3">lipoyl(octanoyl) transferase</fullName>
        <ecNumber evidence="3">2.3.1.181</ecNumber>
    </recommendedName>
</protein>
<evidence type="ECO:0000313" key="10">
    <source>
        <dbReference type="EMBL" id="KAG1570359.1"/>
    </source>
</evidence>
<evidence type="ECO:0000313" key="11">
    <source>
        <dbReference type="Proteomes" id="UP000740926"/>
    </source>
</evidence>
<comment type="similarity">
    <text evidence="2">Belongs to the LipB family.</text>
</comment>
<evidence type="ECO:0000256" key="5">
    <source>
        <dbReference type="ARBA" id="ARBA00023315"/>
    </source>
</evidence>
<dbReference type="NCBIfam" id="TIGR00214">
    <property type="entry name" value="lipB"/>
    <property type="match status" value="1"/>
</dbReference>
<feature type="active site" description="Acyl-thioester intermediate" evidence="6">
    <location>
        <position position="100"/>
    </location>
</feature>
<evidence type="ECO:0000256" key="6">
    <source>
        <dbReference type="PIRSR" id="PIRSR016262-1"/>
    </source>
</evidence>
<dbReference type="GO" id="GO:0033819">
    <property type="term" value="F:lipoyl(octanoyl) transferase activity"/>
    <property type="evidence" value="ECO:0007669"/>
    <property type="project" value="UniProtKB-EC"/>
</dbReference>
<dbReference type="EC" id="2.3.1.181" evidence="3"/>
<dbReference type="PANTHER" id="PTHR10993">
    <property type="entry name" value="OCTANOYLTRANSFERASE"/>
    <property type="match status" value="1"/>
</dbReference>
<dbReference type="GO" id="GO:0009249">
    <property type="term" value="P:protein lipoylation"/>
    <property type="evidence" value="ECO:0007669"/>
    <property type="project" value="InterPro"/>
</dbReference>
<dbReference type="PROSITE" id="PS01313">
    <property type="entry name" value="LIPB"/>
    <property type="match status" value="1"/>
</dbReference>
<evidence type="ECO:0000256" key="7">
    <source>
        <dbReference type="PIRSR" id="PIRSR016262-2"/>
    </source>
</evidence>
<keyword evidence="4" id="KW-0808">Transferase</keyword>
<dbReference type="InterPro" id="IPR004143">
    <property type="entry name" value="BPL_LPL_catalytic"/>
</dbReference>
<dbReference type="SUPFAM" id="SSF55681">
    <property type="entry name" value="Class II aaRS and biotin synthetases"/>
    <property type="match status" value="1"/>
</dbReference>
<accession>A0A9P6Z4V0</accession>